<accession>S8DT68</accession>
<dbReference type="Pfam" id="PF13691">
    <property type="entry name" value="Lactamase_B_4"/>
    <property type="match status" value="1"/>
</dbReference>
<evidence type="ECO:0000256" key="11">
    <source>
        <dbReference type="SAM" id="MobiDB-lite"/>
    </source>
</evidence>
<comment type="catalytic activity">
    <reaction evidence="1">
        <text>Endonucleolytic cleavage of RNA, removing extra 3' nucleotides from tRNA precursor, generating 3' termini of tRNAs. A 3'-hydroxy group is left at the tRNA terminus and a 5'-phosphoryl group is left at the trailer molecule.</text>
        <dbReference type="EC" id="3.1.26.11"/>
    </reaction>
</comment>
<dbReference type="STRING" id="743788.S8DT68"/>
<evidence type="ECO:0000259" key="13">
    <source>
        <dbReference type="Pfam" id="PF13691"/>
    </source>
</evidence>
<evidence type="ECO:0000313" key="15">
    <source>
        <dbReference type="Proteomes" id="UP000015241"/>
    </source>
</evidence>
<keyword evidence="10" id="KW-0862">Zinc</keyword>
<evidence type="ECO:0000256" key="7">
    <source>
        <dbReference type="ARBA" id="ARBA00022723"/>
    </source>
</evidence>
<dbReference type="CDD" id="cd07718">
    <property type="entry name" value="RNaseZ_ELAC1_ELAC2-C-term-like_MBL-fold"/>
    <property type="match status" value="1"/>
</dbReference>
<dbReference type="GO" id="GO:1990180">
    <property type="term" value="P:mitochondrial tRNA 3'-end processing"/>
    <property type="evidence" value="ECO:0007669"/>
    <property type="project" value="TreeGrafter"/>
</dbReference>
<dbReference type="GO" id="GO:0046872">
    <property type="term" value="F:metal ion binding"/>
    <property type="evidence" value="ECO:0007669"/>
    <property type="project" value="UniProtKB-KW"/>
</dbReference>
<evidence type="ECO:0000256" key="9">
    <source>
        <dbReference type="ARBA" id="ARBA00022801"/>
    </source>
</evidence>
<evidence type="ECO:0000313" key="14">
    <source>
        <dbReference type="EMBL" id="EPS96451.1"/>
    </source>
</evidence>
<feature type="domain" description="tRNase Z endonuclease" evidence="13">
    <location>
        <begin position="7"/>
        <end position="65"/>
    </location>
</feature>
<dbReference type="InterPro" id="IPR001279">
    <property type="entry name" value="Metallo-B-lactamas"/>
</dbReference>
<evidence type="ECO:0000259" key="12">
    <source>
        <dbReference type="Pfam" id="PF12706"/>
    </source>
</evidence>
<evidence type="ECO:0000256" key="10">
    <source>
        <dbReference type="ARBA" id="ARBA00022833"/>
    </source>
</evidence>
<dbReference type="Gene3D" id="3.60.15.10">
    <property type="entry name" value="Ribonuclease Z/Hydroxyacylglutathione hydrolase-like"/>
    <property type="match status" value="2"/>
</dbReference>
<reference evidence="14 15" key="1">
    <citation type="journal article" date="2012" name="Science">
        <title>The Paleozoic origin of enzymatic lignin decomposition reconstructed from 31 fungal genomes.</title>
        <authorList>
            <person name="Floudas D."/>
            <person name="Binder M."/>
            <person name="Riley R."/>
            <person name="Barry K."/>
            <person name="Blanchette R.A."/>
            <person name="Henrissat B."/>
            <person name="Martinez A.T."/>
            <person name="Otillar R."/>
            <person name="Spatafora J.W."/>
            <person name="Yadav J.S."/>
            <person name="Aerts A."/>
            <person name="Benoit I."/>
            <person name="Boyd A."/>
            <person name="Carlson A."/>
            <person name="Copeland A."/>
            <person name="Coutinho P.M."/>
            <person name="de Vries R.P."/>
            <person name="Ferreira P."/>
            <person name="Findley K."/>
            <person name="Foster B."/>
            <person name="Gaskell J."/>
            <person name="Glotzer D."/>
            <person name="Gorecki P."/>
            <person name="Heitman J."/>
            <person name="Hesse C."/>
            <person name="Hori C."/>
            <person name="Igarashi K."/>
            <person name="Jurgens J.A."/>
            <person name="Kallen N."/>
            <person name="Kersten P."/>
            <person name="Kohler A."/>
            <person name="Kuees U."/>
            <person name="Kumar T.K.A."/>
            <person name="Kuo A."/>
            <person name="LaButti K."/>
            <person name="Larrondo L.F."/>
            <person name="Lindquist E."/>
            <person name="Ling A."/>
            <person name="Lombard V."/>
            <person name="Lucas S."/>
            <person name="Lundell T."/>
            <person name="Martin R."/>
            <person name="McLaughlin D.J."/>
            <person name="Morgenstern I."/>
            <person name="Morin E."/>
            <person name="Murat C."/>
            <person name="Nagy L.G."/>
            <person name="Nolan M."/>
            <person name="Ohm R.A."/>
            <person name="Patyshakuliyeva A."/>
            <person name="Rokas A."/>
            <person name="Ruiz-Duenas F.J."/>
            <person name="Sabat G."/>
            <person name="Salamov A."/>
            <person name="Samejima M."/>
            <person name="Schmutz J."/>
            <person name="Slot J.C."/>
            <person name="St John F."/>
            <person name="Stenlid J."/>
            <person name="Sun H."/>
            <person name="Sun S."/>
            <person name="Syed K."/>
            <person name="Tsang A."/>
            <person name="Wiebenga A."/>
            <person name="Young D."/>
            <person name="Pisabarro A."/>
            <person name="Eastwood D.C."/>
            <person name="Martin F."/>
            <person name="Cullen D."/>
            <person name="Grigoriev I.V."/>
            <person name="Hibbett D.S."/>
        </authorList>
    </citation>
    <scope>NUCLEOTIDE SEQUENCE</scope>
    <source>
        <strain evidence="15">FP-58527</strain>
    </source>
</reference>
<dbReference type="InterPro" id="IPR047151">
    <property type="entry name" value="RNZ2-like"/>
</dbReference>
<evidence type="ECO:0000256" key="1">
    <source>
        <dbReference type="ARBA" id="ARBA00000402"/>
    </source>
</evidence>
<dbReference type="OrthoDB" id="527344at2759"/>
<keyword evidence="7" id="KW-0479">Metal-binding</keyword>
<dbReference type="HOGENOM" id="CLU_006220_3_1_1"/>
<dbReference type="EC" id="3.1.26.11" evidence="4"/>
<comment type="cofactor">
    <cofactor evidence="2">
        <name>Zn(2+)</name>
        <dbReference type="ChEBI" id="CHEBI:29105"/>
    </cofactor>
</comment>
<proteinExistence type="inferred from homology"/>
<dbReference type="InParanoid" id="S8DT68"/>
<dbReference type="PANTHER" id="PTHR12553">
    <property type="entry name" value="ZINC PHOSPHODIESTERASE ELAC PROTEIN 2"/>
    <property type="match status" value="1"/>
</dbReference>
<feature type="domain" description="Metallo-beta-lactamase" evidence="12">
    <location>
        <begin position="571"/>
        <end position="802"/>
    </location>
</feature>
<comment type="similarity">
    <text evidence="3">Belongs to the RNase Z family.</text>
</comment>
<dbReference type="FunCoup" id="S8DT68">
    <property type="interactions" value="588"/>
</dbReference>
<dbReference type="GO" id="GO:0005739">
    <property type="term" value="C:mitochondrion"/>
    <property type="evidence" value="ECO:0007669"/>
    <property type="project" value="TreeGrafter"/>
</dbReference>
<dbReference type="eggNOG" id="KOG2121">
    <property type="taxonomic scope" value="Eukaryota"/>
</dbReference>
<organism evidence="14 15">
    <name type="scientific">Fomitopsis schrenkii</name>
    <name type="common">Brown rot fungus</name>
    <dbReference type="NCBI Taxonomy" id="2126942"/>
    <lineage>
        <taxon>Eukaryota</taxon>
        <taxon>Fungi</taxon>
        <taxon>Dikarya</taxon>
        <taxon>Basidiomycota</taxon>
        <taxon>Agaricomycotina</taxon>
        <taxon>Agaricomycetes</taxon>
        <taxon>Polyporales</taxon>
        <taxon>Fomitopsis</taxon>
    </lineage>
</organism>
<evidence type="ECO:0000256" key="6">
    <source>
        <dbReference type="ARBA" id="ARBA00022722"/>
    </source>
</evidence>
<dbReference type="InterPro" id="IPR027794">
    <property type="entry name" value="tRNase_Z_dom"/>
</dbReference>
<protein>
    <recommendedName>
        <fullName evidence="4">ribonuclease Z</fullName>
        <ecNumber evidence="4">3.1.26.11</ecNumber>
    </recommendedName>
</protein>
<evidence type="ECO:0000256" key="4">
    <source>
        <dbReference type="ARBA" id="ARBA00012477"/>
    </source>
</evidence>
<feature type="region of interest" description="Disordered" evidence="11">
    <location>
        <begin position="202"/>
        <end position="221"/>
    </location>
</feature>
<evidence type="ECO:0000256" key="5">
    <source>
        <dbReference type="ARBA" id="ARBA00022694"/>
    </source>
</evidence>
<dbReference type="InterPro" id="IPR036866">
    <property type="entry name" value="RibonucZ/Hydroxyglut_hydro"/>
</dbReference>
<keyword evidence="9" id="KW-0378">Hydrolase</keyword>
<dbReference type="Proteomes" id="UP000015241">
    <property type="component" value="Unassembled WGS sequence"/>
</dbReference>
<keyword evidence="5" id="KW-0819">tRNA processing</keyword>
<evidence type="ECO:0000256" key="3">
    <source>
        <dbReference type="ARBA" id="ARBA00007823"/>
    </source>
</evidence>
<gene>
    <name evidence="14" type="ORF">FOMPIDRAFT_1025370</name>
</gene>
<dbReference type="AlphaFoldDB" id="S8DT68"/>
<keyword evidence="8" id="KW-0255">Endonuclease</keyword>
<evidence type="ECO:0000256" key="8">
    <source>
        <dbReference type="ARBA" id="ARBA00022759"/>
    </source>
</evidence>
<dbReference type="SUPFAM" id="SSF56281">
    <property type="entry name" value="Metallo-hydrolase/oxidoreductase"/>
    <property type="match status" value="2"/>
</dbReference>
<dbReference type="EMBL" id="KE504188">
    <property type="protein sequence ID" value="EPS96451.1"/>
    <property type="molecule type" value="Genomic_DNA"/>
</dbReference>
<keyword evidence="6" id="KW-0540">Nuclease</keyword>
<evidence type="ECO:0000256" key="2">
    <source>
        <dbReference type="ARBA" id="ARBA00001947"/>
    </source>
</evidence>
<name>S8DT68_FOMSC</name>
<dbReference type="Pfam" id="PF12706">
    <property type="entry name" value="Lactamase_B_2"/>
    <property type="match status" value="1"/>
</dbReference>
<sequence length="877" mass="96485">MSWSVEGITVATSDTEPSILVTFDEAKYLFNAGENLSRAWLQSPRGWRNTRTIFLTSTSSHRAGGIPGLLMFLADGANDRVQVVGPSGLLHYLASLRTSLARATMQLTPVEVPLSGSEDATPAPAYADERVKVYSLPIFPDTTAPEAGPSVPSKRKRTPSPDVPSKRASTAEGTPADSDADRIYDTDSQAWRRLMISQMFPFKPPNASTSTKKAARKERRVRDSYELVGMPLSEALKPAPQLPQADYNVIRARRARRLPSFAYGPEGKPTLCYVLVGPTGRGRFDVAKAEALGVPRGPERGQLTKGETIVFTVDDSHGNQVERTVKPEDVVGPPEIPRAVVVLDIPSPSHVPSLVNSFVRHPFYSKFCSKREEAAARSEPMVHVAVHLCGQGVLEDERYKAFMRAFPEDTHHVISSREHADDPIVFTKVTHNQLVLNQLDPHMFPLPKCAKGPRRDLTSVPGLPERSHRLYKHCVVEVRPPKEPCLDPLAKGSDRIEFVSEADRPIWLPQHLRGAISKARAKVTQAGKAARTPRPGDNVEVVPLGTSSATPTLYRNVASTLIRIPGAGSLLLDCGEGTWGQLARMYGDDGDTTRGAWEVLRDLRCIFVSHMHGDHHLGLRHLLAQRKHLDTAPTQPLYVVGLVPHIMYLQELHELEDIGLDQADGCGVKLIPSDHLNWRAWKGNTSKEWQEDAPVHSSRPDILEMYNALGLKKFRTVDVPHKCKCYGAVIEHRDGWSIAFSADCMPSKSLIQTGRDATLLIHEATLADDQEEMAREKAHSTFSQAVKVGLDMGAKNILLTHFSARYPRIPPTTALPTSPEAGAGKPPNLGLAFDCSRVKIGDMWKLRHYLPAIELSLGDVAKDDDDDGAAISTSTWD</sequence>
<keyword evidence="15" id="KW-1185">Reference proteome</keyword>
<dbReference type="GO" id="GO:0042781">
    <property type="term" value="F:3'-tRNA processing endoribonuclease activity"/>
    <property type="evidence" value="ECO:0007669"/>
    <property type="project" value="UniProtKB-EC"/>
</dbReference>
<dbReference type="PANTHER" id="PTHR12553:SF49">
    <property type="entry name" value="ZINC PHOSPHODIESTERASE ELAC PROTEIN 2"/>
    <property type="match status" value="1"/>
</dbReference>
<feature type="region of interest" description="Disordered" evidence="11">
    <location>
        <begin position="142"/>
        <end position="183"/>
    </location>
</feature>